<evidence type="ECO:0000256" key="4">
    <source>
        <dbReference type="ARBA" id="ARBA00023163"/>
    </source>
</evidence>
<dbReference type="EMBL" id="CT573213">
    <property type="protein sequence ID" value="CAJ61168.1"/>
    <property type="molecule type" value="Genomic_DNA"/>
</dbReference>
<evidence type="ECO:0000313" key="7">
    <source>
        <dbReference type="EMBL" id="CAJ61168.1"/>
    </source>
</evidence>
<feature type="domain" description="HTH tetR-type" evidence="6">
    <location>
        <begin position="16"/>
        <end position="76"/>
    </location>
</feature>
<dbReference type="PROSITE" id="PS50977">
    <property type="entry name" value="HTH_TETR_2"/>
    <property type="match status" value="1"/>
</dbReference>
<dbReference type="SUPFAM" id="SSF48498">
    <property type="entry name" value="Tetracyclin repressor-like, C-terminal domain"/>
    <property type="match status" value="1"/>
</dbReference>
<reference evidence="7 8" key="1">
    <citation type="journal article" date="2007" name="Genome Res.">
        <title>Genome characteristics of facultatively symbiotic Frankia sp. strains reflect host range and host plant biogeography.</title>
        <authorList>
            <person name="Normand P."/>
            <person name="Lapierre P."/>
            <person name="Tisa L.S."/>
            <person name="Gogarten J.P."/>
            <person name="Alloisio N."/>
            <person name="Bagnarol E."/>
            <person name="Bassi C.A."/>
            <person name="Berry A.M."/>
            <person name="Bickhart D.M."/>
            <person name="Choisne N."/>
            <person name="Couloux A."/>
            <person name="Cournoyer B."/>
            <person name="Cruveiller S."/>
            <person name="Daubin V."/>
            <person name="Demange N."/>
            <person name="Francino M.P."/>
            <person name="Goltsman E."/>
            <person name="Huang Y."/>
            <person name="Kopp O.R."/>
            <person name="Labarre L."/>
            <person name="Lapidus A."/>
            <person name="Lavire C."/>
            <person name="Marechal J."/>
            <person name="Martinez M."/>
            <person name="Mastronunzio J.E."/>
            <person name="Mullin B.C."/>
            <person name="Niemann J."/>
            <person name="Pujic P."/>
            <person name="Rawnsley T."/>
            <person name="Rouy Z."/>
            <person name="Schenowitz C."/>
            <person name="Sellstedt A."/>
            <person name="Tavares F."/>
            <person name="Tomkins J.P."/>
            <person name="Vallenet D."/>
            <person name="Valverde C."/>
            <person name="Wall L.G."/>
            <person name="Wang Y."/>
            <person name="Medigue C."/>
            <person name="Benson D.R."/>
        </authorList>
    </citation>
    <scope>NUCLEOTIDE SEQUENCE [LARGE SCALE GENOMIC DNA]</scope>
    <source>
        <strain evidence="8">DSM 45986 / CECT 9034 / ACN14a</strain>
    </source>
</reference>
<dbReference type="Pfam" id="PF17932">
    <property type="entry name" value="TetR_C_24"/>
    <property type="match status" value="1"/>
</dbReference>
<proteinExistence type="predicted"/>
<organism evidence="7 8">
    <name type="scientific">Frankia alni (strain DSM 45986 / CECT 9034 / ACN14a)</name>
    <dbReference type="NCBI Taxonomy" id="326424"/>
    <lineage>
        <taxon>Bacteria</taxon>
        <taxon>Bacillati</taxon>
        <taxon>Actinomycetota</taxon>
        <taxon>Actinomycetes</taxon>
        <taxon>Frankiales</taxon>
        <taxon>Frankiaceae</taxon>
        <taxon>Frankia</taxon>
    </lineage>
</organism>
<dbReference type="GO" id="GO:0000976">
    <property type="term" value="F:transcription cis-regulatory region binding"/>
    <property type="evidence" value="ECO:0007669"/>
    <property type="project" value="TreeGrafter"/>
</dbReference>
<keyword evidence="3 5" id="KW-0238">DNA-binding</keyword>
<dbReference type="InterPro" id="IPR009057">
    <property type="entry name" value="Homeodomain-like_sf"/>
</dbReference>
<evidence type="ECO:0000313" key="8">
    <source>
        <dbReference type="Proteomes" id="UP000000657"/>
    </source>
</evidence>
<dbReference type="eggNOG" id="COG1309">
    <property type="taxonomic scope" value="Bacteria"/>
</dbReference>
<dbReference type="PRINTS" id="PR00455">
    <property type="entry name" value="HTHTETR"/>
</dbReference>
<dbReference type="InterPro" id="IPR050109">
    <property type="entry name" value="HTH-type_TetR-like_transc_reg"/>
</dbReference>
<dbReference type="PANTHER" id="PTHR30055">
    <property type="entry name" value="HTH-TYPE TRANSCRIPTIONAL REGULATOR RUTR"/>
    <property type="match status" value="1"/>
</dbReference>
<keyword evidence="8" id="KW-1185">Reference proteome</keyword>
<keyword evidence="4" id="KW-0804">Transcription</keyword>
<dbReference type="AlphaFoldDB" id="Q0RMS9"/>
<dbReference type="SUPFAM" id="SSF46689">
    <property type="entry name" value="Homeodomain-like"/>
    <property type="match status" value="1"/>
</dbReference>
<dbReference type="GO" id="GO:0003700">
    <property type="term" value="F:DNA-binding transcription factor activity"/>
    <property type="evidence" value="ECO:0007669"/>
    <property type="project" value="TreeGrafter"/>
</dbReference>
<accession>Q0RMS9</accession>
<dbReference type="Gene3D" id="1.10.10.60">
    <property type="entry name" value="Homeodomain-like"/>
    <property type="match status" value="1"/>
</dbReference>
<dbReference type="PANTHER" id="PTHR30055:SF175">
    <property type="entry name" value="HTH-TYPE TRANSCRIPTIONAL REPRESSOR KSTR2"/>
    <property type="match status" value="1"/>
</dbReference>
<evidence type="ECO:0000259" key="6">
    <source>
        <dbReference type="PROSITE" id="PS50977"/>
    </source>
</evidence>
<evidence type="ECO:0000256" key="2">
    <source>
        <dbReference type="ARBA" id="ARBA00023015"/>
    </source>
</evidence>
<dbReference type="InterPro" id="IPR041490">
    <property type="entry name" value="KstR2_TetR_C"/>
</dbReference>
<keyword evidence="2" id="KW-0805">Transcription regulation</keyword>
<keyword evidence="1" id="KW-0678">Repressor</keyword>
<name>Q0RMS9_FRAAA</name>
<dbReference type="Pfam" id="PF00440">
    <property type="entry name" value="TetR_N"/>
    <property type="match status" value="1"/>
</dbReference>
<dbReference type="InterPro" id="IPR036271">
    <property type="entry name" value="Tet_transcr_reg_TetR-rel_C_sf"/>
</dbReference>
<evidence type="ECO:0000256" key="3">
    <source>
        <dbReference type="ARBA" id="ARBA00023125"/>
    </source>
</evidence>
<feature type="DNA-binding region" description="H-T-H motif" evidence="5">
    <location>
        <begin position="39"/>
        <end position="58"/>
    </location>
</feature>
<dbReference type="HOGENOM" id="CLU_069356_12_4_11"/>
<dbReference type="STRING" id="326424.FRAAL2521"/>
<sequence length="221" mass="25121">MKSRREKATGQPTDRRNREAEILQAALEIFARKGYAAASIQDVADAVGVLKGSLYHYIDSKEDLLFQIFDNAHVDAERLMTELDALEVDAVERLRSYLERSVSNTLQNLELQTLYFRDWRNLTGERRKKLVERRRQYDHYLRGLITKAYETLGIESTVNQRYVSSFVIGGTNWVADWYRSDGDDSPDEVARSYAQLAMATVLGIAQPAKALTAQAASHEGQ</sequence>
<evidence type="ECO:0000256" key="1">
    <source>
        <dbReference type="ARBA" id="ARBA00022491"/>
    </source>
</evidence>
<dbReference type="Proteomes" id="UP000000657">
    <property type="component" value="Chromosome"/>
</dbReference>
<gene>
    <name evidence="7" type="ordered locus">FRAAL2521</name>
</gene>
<dbReference type="Gene3D" id="1.10.357.10">
    <property type="entry name" value="Tetracycline Repressor, domain 2"/>
    <property type="match status" value="1"/>
</dbReference>
<dbReference type="RefSeq" id="WP_011603677.1">
    <property type="nucleotide sequence ID" value="NC_008278.1"/>
</dbReference>
<protein>
    <recommendedName>
        <fullName evidence="6">HTH tetR-type domain-containing protein</fullName>
    </recommendedName>
</protein>
<dbReference type="InterPro" id="IPR001647">
    <property type="entry name" value="HTH_TetR"/>
</dbReference>
<dbReference type="KEGG" id="fal:FRAAL2521"/>
<evidence type="ECO:0000256" key="5">
    <source>
        <dbReference type="PROSITE-ProRule" id="PRU00335"/>
    </source>
</evidence>